<keyword evidence="8" id="KW-0999">Mitochondrion inner membrane</keyword>
<dbReference type="PRINTS" id="PR00926">
    <property type="entry name" value="MITOCARRIER"/>
</dbReference>
<dbReference type="PROSITE" id="PS50920">
    <property type="entry name" value="SOLCAR"/>
    <property type="match status" value="3"/>
</dbReference>
<evidence type="ECO:0000313" key="17">
    <source>
        <dbReference type="EMBL" id="KAK7868541.1"/>
    </source>
</evidence>
<dbReference type="GO" id="GO:0005743">
    <property type="term" value="C:mitochondrial inner membrane"/>
    <property type="evidence" value="ECO:0007669"/>
    <property type="project" value="UniProtKB-SubCell"/>
</dbReference>
<evidence type="ECO:0000256" key="9">
    <source>
        <dbReference type="ARBA" id="ARBA00022989"/>
    </source>
</evidence>
<dbReference type="Gene3D" id="1.50.40.10">
    <property type="entry name" value="Mitochondrial carrier domain"/>
    <property type="match status" value="1"/>
</dbReference>
<evidence type="ECO:0000256" key="7">
    <source>
        <dbReference type="ARBA" id="ARBA00022737"/>
    </source>
</evidence>
<comment type="subunit">
    <text evidence="3 16">Monomer.</text>
</comment>
<evidence type="ECO:0000256" key="2">
    <source>
        <dbReference type="ARBA" id="ARBA00006375"/>
    </source>
</evidence>
<evidence type="ECO:0000256" key="10">
    <source>
        <dbReference type="ARBA" id="ARBA00023128"/>
    </source>
</evidence>
<comment type="catalytic activity">
    <reaction evidence="12">
        <text>ADP(in) + ATP(out) = ADP(out) + ATP(in)</text>
        <dbReference type="Rhea" id="RHEA:34999"/>
        <dbReference type="ChEBI" id="CHEBI:30616"/>
        <dbReference type="ChEBI" id="CHEBI:456216"/>
    </reaction>
    <physiologicalReaction direction="left-to-right" evidence="12">
        <dbReference type="Rhea" id="RHEA:35000"/>
    </physiologicalReaction>
</comment>
<evidence type="ECO:0000256" key="16">
    <source>
        <dbReference type="RuleBase" id="RU368008"/>
    </source>
</evidence>
<accession>A0AAN9VTJ4</accession>
<evidence type="ECO:0000256" key="4">
    <source>
        <dbReference type="ARBA" id="ARBA00022448"/>
    </source>
</evidence>
<comment type="similarity">
    <text evidence="2 15">Belongs to the mitochondrial carrier (TC 2.A.29) family.</text>
</comment>
<keyword evidence="9" id="KW-1133">Transmembrane helix</keyword>
<evidence type="ECO:0000313" key="18">
    <source>
        <dbReference type="Proteomes" id="UP001378592"/>
    </source>
</evidence>
<organism evidence="17 18">
    <name type="scientific">Gryllus longicercus</name>
    <dbReference type="NCBI Taxonomy" id="2509291"/>
    <lineage>
        <taxon>Eukaryota</taxon>
        <taxon>Metazoa</taxon>
        <taxon>Ecdysozoa</taxon>
        <taxon>Arthropoda</taxon>
        <taxon>Hexapoda</taxon>
        <taxon>Insecta</taxon>
        <taxon>Pterygota</taxon>
        <taxon>Neoptera</taxon>
        <taxon>Polyneoptera</taxon>
        <taxon>Orthoptera</taxon>
        <taxon>Ensifera</taxon>
        <taxon>Gryllidea</taxon>
        <taxon>Grylloidea</taxon>
        <taxon>Gryllidae</taxon>
        <taxon>Gryllinae</taxon>
        <taxon>Gryllus</taxon>
    </lineage>
</organism>
<comment type="subcellular location">
    <subcellularLocation>
        <location evidence="16">Membrane</location>
        <topology evidence="16">Multi-pass membrane protein</topology>
    </subcellularLocation>
    <subcellularLocation>
        <location evidence="1">Mitochondrion inner membrane</location>
        <topology evidence="1">Multi-pass membrane protein</topology>
    </subcellularLocation>
</comment>
<dbReference type="InterPro" id="IPR018108">
    <property type="entry name" value="MCP_transmembrane"/>
</dbReference>
<evidence type="ECO:0000256" key="5">
    <source>
        <dbReference type="ARBA" id="ARBA00022449"/>
    </source>
</evidence>
<dbReference type="InterPro" id="IPR023395">
    <property type="entry name" value="MCP_dom_sf"/>
</dbReference>
<dbReference type="PANTHER" id="PTHR45635">
    <property type="entry name" value="ADP,ATP CARRIER PROTEIN 1-RELATED-RELATED"/>
    <property type="match status" value="1"/>
</dbReference>
<comment type="function">
    <text evidence="16">Catalyzes the exchange of ADP and ATP across the membrane.</text>
</comment>
<dbReference type="InterPro" id="IPR002113">
    <property type="entry name" value="ADT_euk_type"/>
</dbReference>
<dbReference type="EMBL" id="JAZDUA010000092">
    <property type="protein sequence ID" value="KAK7868541.1"/>
    <property type="molecule type" value="Genomic_DNA"/>
</dbReference>
<gene>
    <name evidence="17" type="ORF">R5R35_004823</name>
</gene>
<keyword evidence="4 15" id="KW-0813">Transport</keyword>
<reference evidence="17 18" key="1">
    <citation type="submission" date="2024-03" db="EMBL/GenBank/DDBJ databases">
        <title>The genome assembly and annotation of the cricket Gryllus longicercus Weissman &amp; Gray.</title>
        <authorList>
            <person name="Szrajer S."/>
            <person name="Gray D."/>
            <person name="Ylla G."/>
        </authorList>
    </citation>
    <scope>NUCLEOTIDE SEQUENCE [LARGE SCALE GENOMIC DNA]</scope>
    <source>
        <strain evidence="17">DAG 2021-001</strain>
        <tissue evidence="17">Whole body minus gut</tissue>
    </source>
</reference>
<dbReference type="SUPFAM" id="SSF103506">
    <property type="entry name" value="Mitochondrial carrier"/>
    <property type="match status" value="1"/>
</dbReference>
<dbReference type="GO" id="GO:0140021">
    <property type="term" value="P:mitochondrial ADP transmembrane transport"/>
    <property type="evidence" value="ECO:0007669"/>
    <property type="project" value="InterPro"/>
</dbReference>
<dbReference type="PRINTS" id="PR00927">
    <property type="entry name" value="ADPTRNSLCASE"/>
</dbReference>
<feature type="repeat" description="Solcar" evidence="14">
    <location>
        <begin position="7"/>
        <end position="101"/>
    </location>
</feature>
<dbReference type="PANTHER" id="PTHR45635:SF14">
    <property type="entry name" value="ADP_ATP TRANSLOCASE"/>
    <property type="match status" value="1"/>
</dbReference>
<keyword evidence="5" id="KW-0050">Antiport</keyword>
<dbReference type="GO" id="GO:1990544">
    <property type="term" value="P:mitochondrial ATP transmembrane transport"/>
    <property type="evidence" value="ECO:0007669"/>
    <property type="project" value="InterPro"/>
</dbReference>
<keyword evidence="18" id="KW-1185">Reference proteome</keyword>
<dbReference type="InterPro" id="IPR002067">
    <property type="entry name" value="MCP"/>
</dbReference>
<keyword evidence="6 14" id="KW-0812">Transmembrane</keyword>
<dbReference type="GO" id="GO:0005471">
    <property type="term" value="F:ATP:ADP antiporter activity"/>
    <property type="evidence" value="ECO:0007669"/>
    <property type="project" value="UniProtKB-UniRule"/>
</dbReference>
<keyword evidence="10" id="KW-0496">Mitochondrion</keyword>
<evidence type="ECO:0000256" key="1">
    <source>
        <dbReference type="ARBA" id="ARBA00004448"/>
    </source>
</evidence>
<dbReference type="Pfam" id="PF00153">
    <property type="entry name" value="Mito_carr"/>
    <property type="match status" value="3"/>
</dbReference>
<evidence type="ECO:0000256" key="6">
    <source>
        <dbReference type="ARBA" id="ARBA00022692"/>
    </source>
</evidence>
<evidence type="ECO:0000256" key="14">
    <source>
        <dbReference type="PROSITE-ProRule" id="PRU00282"/>
    </source>
</evidence>
<evidence type="ECO:0000256" key="3">
    <source>
        <dbReference type="ARBA" id="ARBA00011245"/>
    </source>
</evidence>
<comment type="function">
    <text evidence="13">ADP:ATP antiporter that mediates import of ADP into the mitochondrial matrix for ATP synthesis, and export of ATP out to fuel the cell. Cycles between the cytoplasmic-open state (c-state) and the matrix-open state (m-state): operates by the alternating access mechanism with a single substrate-binding site intermittently exposed to either the cytosolic (c-state) or matrix (m-state) side of the inner mitochondrial membrane.</text>
</comment>
<evidence type="ECO:0000256" key="11">
    <source>
        <dbReference type="ARBA" id="ARBA00023136"/>
    </source>
</evidence>
<proteinExistence type="inferred from homology"/>
<protein>
    <recommendedName>
        <fullName evidence="16">ADP/ATP translocase</fullName>
    </recommendedName>
    <alternativeName>
        <fullName evidence="16">ADP,ATP carrier protein</fullName>
    </alternativeName>
</protein>
<comment type="caution">
    <text evidence="17">The sequence shown here is derived from an EMBL/GenBank/DDBJ whole genome shotgun (WGS) entry which is preliminary data.</text>
</comment>
<sequence>MDTSKIRTFFRNWILAGTAGTFVRTVTCPIERVKIIIQTQDLSPQFRELGIHPYKGFWDCFNRVRQEQGLLSYWRGNFANMVRYLPSVAFSFAFNDLFKEYIAPESLRSVSLINRLGREMLCGALAGFSAHTLVQPIRLCHTLMCADVSSCRVFTGLSNCILQVYNHYGISGLYSGYSCSVFGMSLYRSVYFGIFKTSKYYAESYYGSRPPFIVMWPLAQVGTLLAGCLSYPFDTISRNQQMSLYPCGPGGSQRSLTETVRQLIQSKGLFALYKGVSINSVRSVGSSLVLVLYDEIQFRFFRSKEKDVNSLVTFEQRQYWKTQIPGKGE</sequence>
<evidence type="ECO:0000256" key="13">
    <source>
        <dbReference type="ARBA" id="ARBA00045250"/>
    </source>
</evidence>
<feature type="repeat" description="Solcar" evidence="14">
    <location>
        <begin position="114"/>
        <end position="201"/>
    </location>
</feature>
<keyword evidence="11 14" id="KW-0472">Membrane</keyword>
<evidence type="ECO:0000256" key="15">
    <source>
        <dbReference type="RuleBase" id="RU000488"/>
    </source>
</evidence>
<dbReference type="AlphaFoldDB" id="A0AAN9VTJ4"/>
<evidence type="ECO:0000256" key="12">
    <source>
        <dbReference type="ARBA" id="ARBA00024143"/>
    </source>
</evidence>
<keyword evidence="7" id="KW-0677">Repeat</keyword>
<name>A0AAN9VTJ4_9ORTH</name>
<evidence type="ECO:0000256" key="8">
    <source>
        <dbReference type="ARBA" id="ARBA00022792"/>
    </source>
</evidence>
<dbReference type="Proteomes" id="UP001378592">
    <property type="component" value="Unassembled WGS sequence"/>
</dbReference>
<feature type="repeat" description="Solcar" evidence="14">
    <location>
        <begin position="214"/>
        <end position="299"/>
    </location>
</feature>